<sequence length="105" mass="11729">MNAEEQETEQAQSGEHMLASKSSNIFLFRKEAKENLIKQAKRMKKISDATHPEVYIGGNVVISIPDLDRANADLRNLIGVVLEKNKDGLYKIGANDGVLNKLYSR</sequence>
<dbReference type="EMBL" id="BGPR01014782">
    <property type="protein sequence ID" value="GBN66665.1"/>
    <property type="molecule type" value="Genomic_DNA"/>
</dbReference>
<evidence type="ECO:0000313" key="2">
    <source>
        <dbReference type="Proteomes" id="UP000499080"/>
    </source>
</evidence>
<dbReference type="OrthoDB" id="6430189at2759"/>
<keyword evidence="2" id="KW-1185">Reference proteome</keyword>
<reference evidence="1 2" key="1">
    <citation type="journal article" date="2019" name="Sci. Rep.">
        <title>Orb-weaving spider Araneus ventricosus genome elucidates the spidroin gene catalogue.</title>
        <authorList>
            <person name="Kono N."/>
            <person name="Nakamura H."/>
            <person name="Ohtoshi R."/>
            <person name="Moran D.A.P."/>
            <person name="Shinohara A."/>
            <person name="Yoshida Y."/>
            <person name="Fujiwara M."/>
            <person name="Mori M."/>
            <person name="Tomita M."/>
            <person name="Arakawa K."/>
        </authorList>
    </citation>
    <scope>NUCLEOTIDE SEQUENCE [LARGE SCALE GENOMIC DNA]</scope>
</reference>
<accession>A0A4Y2QU41</accession>
<organism evidence="1 2">
    <name type="scientific">Araneus ventricosus</name>
    <name type="common">Orbweaver spider</name>
    <name type="synonym">Epeira ventricosa</name>
    <dbReference type="NCBI Taxonomy" id="182803"/>
    <lineage>
        <taxon>Eukaryota</taxon>
        <taxon>Metazoa</taxon>
        <taxon>Ecdysozoa</taxon>
        <taxon>Arthropoda</taxon>
        <taxon>Chelicerata</taxon>
        <taxon>Arachnida</taxon>
        <taxon>Araneae</taxon>
        <taxon>Araneomorphae</taxon>
        <taxon>Entelegynae</taxon>
        <taxon>Araneoidea</taxon>
        <taxon>Araneidae</taxon>
        <taxon>Araneus</taxon>
    </lineage>
</organism>
<protein>
    <submittedName>
        <fullName evidence="1">Uncharacterized protein</fullName>
    </submittedName>
</protein>
<name>A0A4Y2QU41_ARAVE</name>
<proteinExistence type="predicted"/>
<dbReference type="Proteomes" id="UP000499080">
    <property type="component" value="Unassembled WGS sequence"/>
</dbReference>
<evidence type="ECO:0000313" key="1">
    <source>
        <dbReference type="EMBL" id="GBN66665.1"/>
    </source>
</evidence>
<dbReference type="AlphaFoldDB" id="A0A4Y2QU41"/>
<gene>
    <name evidence="1" type="ORF">AVEN_215284_1</name>
</gene>
<comment type="caution">
    <text evidence="1">The sequence shown here is derived from an EMBL/GenBank/DDBJ whole genome shotgun (WGS) entry which is preliminary data.</text>
</comment>